<protein>
    <submittedName>
        <fullName evidence="1">Uncharacterized protein</fullName>
    </submittedName>
</protein>
<gene>
    <name evidence="1" type="ORF">SAMN05421806_119105</name>
</gene>
<organism evidence="1 2">
    <name type="scientific">Streptomyces indicus</name>
    <dbReference type="NCBI Taxonomy" id="417292"/>
    <lineage>
        <taxon>Bacteria</taxon>
        <taxon>Bacillati</taxon>
        <taxon>Actinomycetota</taxon>
        <taxon>Actinomycetes</taxon>
        <taxon>Kitasatosporales</taxon>
        <taxon>Streptomycetaceae</taxon>
        <taxon>Streptomyces</taxon>
    </lineage>
</organism>
<proteinExistence type="predicted"/>
<keyword evidence="2" id="KW-1185">Reference proteome</keyword>
<dbReference type="EMBL" id="FNFF01000019">
    <property type="protein sequence ID" value="SDL14388.1"/>
    <property type="molecule type" value="Genomic_DNA"/>
</dbReference>
<evidence type="ECO:0000313" key="2">
    <source>
        <dbReference type="Proteomes" id="UP000199155"/>
    </source>
</evidence>
<dbReference type="AlphaFoldDB" id="A0A1G9HN46"/>
<name>A0A1G9HN46_9ACTN</name>
<evidence type="ECO:0000313" key="1">
    <source>
        <dbReference type="EMBL" id="SDL14388.1"/>
    </source>
</evidence>
<reference evidence="1 2" key="1">
    <citation type="submission" date="2016-10" db="EMBL/GenBank/DDBJ databases">
        <authorList>
            <person name="de Groot N.N."/>
        </authorList>
    </citation>
    <scope>NUCLEOTIDE SEQUENCE [LARGE SCALE GENOMIC DNA]</scope>
    <source>
        <strain evidence="1 2">CGMCC 4.5727</strain>
    </source>
</reference>
<sequence>MTDLGIGSMGGLELHSFITSALGTAPTLPTILSAENLRVLARRVEGVLA</sequence>
<dbReference type="Proteomes" id="UP000199155">
    <property type="component" value="Unassembled WGS sequence"/>
</dbReference>
<dbReference type="STRING" id="417292.SAMN05421806_119105"/>
<accession>A0A1G9HN46</accession>